<dbReference type="EMBL" id="KJ019052">
    <property type="protein sequence ID" value="AIX20134.1"/>
    <property type="molecule type" value="Genomic_DNA"/>
</dbReference>
<sequence>MLSHNLISHNQLEGWRESFQKIDKSTNRTTDELNLINDYYDCLIECDDNQSACKRICKHVLTSPPI</sequence>
<keyword evidence="2" id="KW-1185">Reference proteome</keyword>
<name>A0A0E3F440_9CAUD</name>
<reference evidence="1 2" key="1">
    <citation type="submission" date="2013-12" db="EMBL/GenBank/DDBJ databases">
        <title>Ecological redundancy of diverse viral populations within a natural community.</title>
        <authorList>
            <person name="Gregory A.C."/>
            <person name="LaButti K."/>
            <person name="Copeland A."/>
            <person name="Woyke T."/>
            <person name="Sullivan M.B."/>
        </authorList>
    </citation>
    <scope>NUCLEOTIDE SEQUENCE [LARGE SCALE GENOMIC DNA]</scope>
    <source>
        <strain evidence="1">Syn7803C7</strain>
    </source>
</reference>
<gene>
    <name evidence="1" type="ORF">Syn7803C7_243</name>
</gene>
<proteinExistence type="predicted"/>
<evidence type="ECO:0000313" key="2">
    <source>
        <dbReference type="Proteomes" id="UP000185323"/>
    </source>
</evidence>
<dbReference type="KEGG" id="vg:24172097"/>
<accession>A0A0E3F440</accession>
<protein>
    <submittedName>
        <fullName evidence="1">Uncharacterized protein</fullName>
    </submittedName>
</protein>
<evidence type="ECO:0000313" key="1">
    <source>
        <dbReference type="EMBL" id="AIX20134.1"/>
    </source>
</evidence>
<dbReference type="Proteomes" id="UP000185323">
    <property type="component" value="Segment"/>
</dbReference>
<organism evidence="1 2">
    <name type="scientific">Synechococcus phage ACG-2014f_Syn7803C7</name>
    <dbReference type="NCBI Taxonomy" id="2790345"/>
    <lineage>
        <taxon>Viruses</taxon>
        <taxon>Duplodnaviria</taxon>
        <taxon>Heunggongvirae</taxon>
        <taxon>Uroviricota</taxon>
        <taxon>Caudoviricetes</taxon>
        <taxon>Pantevenvirales</taxon>
        <taxon>Kyanoviridae</taxon>
        <taxon>Atlauavirus</taxon>
        <taxon>Atlauavirus acg2014f</taxon>
    </lineage>
</organism>